<dbReference type="EMBL" id="JBHUFD010000018">
    <property type="protein sequence ID" value="MFD1875161.1"/>
    <property type="molecule type" value="Genomic_DNA"/>
</dbReference>
<dbReference type="Pfam" id="PF07221">
    <property type="entry name" value="GlcNAc_2-epim"/>
    <property type="match status" value="1"/>
</dbReference>
<dbReference type="Proteomes" id="UP001597197">
    <property type="component" value="Unassembled WGS sequence"/>
</dbReference>
<organism evidence="5 6">
    <name type="scientific">Hymenobacter bucti</name>
    <dbReference type="NCBI Taxonomy" id="1844114"/>
    <lineage>
        <taxon>Bacteria</taxon>
        <taxon>Pseudomonadati</taxon>
        <taxon>Bacteroidota</taxon>
        <taxon>Cytophagia</taxon>
        <taxon>Cytophagales</taxon>
        <taxon>Hymenobacteraceae</taxon>
        <taxon>Hymenobacter</taxon>
    </lineage>
</organism>
<keyword evidence="6" id="KW-1185">Reference proteome</keyword>
<comment type="function">
    <text evidence="4">Catalyzes the reversible epimerization of cellobiose to 4-O-beta-D-glucopyranosyl-D-mannose (Glc-Man).</text>
</comment>
<comment type="similarity">
    <text evidence="4">Belongs to the cellobiose 2-epimerase family.</text>
</comment>
<evidence type="ECO:0000256" key="3">
    <source>
        <dbReference type="ARBA" id="ARBA00023235"/>
    </source>
</evidence>
<dbReference type="PANTHER" id="PTHR15108">
    <property type="entry name" value="N-ACYLGLUCOSAMINE-2-EPIMERASE"/>
    <property type="match status" value="1"/>
</dbReference>
<dbReference type="HAMAP" id="MF_00929">
    <property type="entry name" value="Cellobiose_2_epim"/>
    <property type="match status" value="1"/>
</dbReference>
<dbReference type="EC" id="5.1.3.11" evidence="4"/>
<keyword evidence="3 4" id="KW-0413">Isomerase</keyword>
<sequence>MLQAADFQQELDNILGYWMTCVPDHEHGGFYGQVSADNQPNPRAPKGSVLNARILWTFAAAYGRSQDPAHLAVARRAYEYLTIHFLDPDHGGVYWTVDYLGQPLDTKKQLYALAFSLYGLAEYCRASGDETALAHAQTLFYSIELGGFDRLRGGYYEAFARDWQSIDDLRLSDKDANAQKTTNTHLHILEAYTTLYQVWPDPQLRQQLNALLLNFTDHIIDPRTQHLTLFFDEDWQPQPDAISFGHDVEAAWLLLEAAQTLGEPCLVIHFQEVAVQMAQAAAEGLAPDGSLRYELAPGGHWADDRHWWVQAEAVVGFYNAFEVSGDAQFQARSEDAWRFIQAHILDRSQGEWHWGVRADYSPMPGEDKVGPWKCPYHNSRACLEMLRRLGSIGVTDTLQTIPG</sequence>
<accession>A0ABW4QZW2</accession>
<evidence type="ECO:0000256" key="2">
    <source>
        <dbReference type="ARBA" id="ARBA00008558"/>
    </source>
</evidence>
<protein>
    <recommendedName>
        <fullName evidence="4">Cellobiose 2-epimerase</fullName>
        <shortName evidence="4">CE</shortName>
        <ecNumber evidence="4">5.1.3.11</ecNumber>
    </recommendedName>
</protein>
<dbReference type="InterPro" id="IPR028584">
    <property type="entry name" value="Cellobiose_2_epim"/>
</dbReference>
<evidence type="ECO:0000313" key="5">
    <source>
        <dbReference type="EMBL" id="MFD1875161.1"/>
    </source>
</evidence>
<comment type="similarity">
    <text evidence="2">Belongs to the N-acylglucosamine 2-epimerase family.</text>
</comment>
<dbReference type="RefSeq" id="WP_382317589.1">
    <property type="nucleotide sequence ID" value="NZ_JBHUFD010000018.1"/>
</dbReference>
<evidence type="ECO:0000256" key="1">
    <source>
        <dbReference type="ARBA" id="ARBA00001470"/>
    </source>
</evidence>
<evidence type="ECO:0000313" key="6">
    <source>
        <dbReference type="Proteomes" id="UP001597197"/>
    </source>
</evidence>
<dbReference type="InterPro" id="IPR010819">
    <property type="entry name" value="AGE/CE"/>
</dbReference>
<proteinExistence type="inferred from homology"/>
<gene>
    <name evidence="5" type="ORF">ACFSDX_22195</name>
</gene>
<evidence type="ECO:0000256" key="4">
    <source>
        <dbReference type="HAMAP-Rule" id="MF_00929"/>
    </source>
</evidence>
<dbReference type="Gene3D" id="1.50.10.10">
    <property type="match status" value="1"/>
</dbReference>
<reference evidence="6" key="1">
    <citation type="journal article" date="2019" name="Int. J. Syst. Evol. Microbiol.">
        <title>The Global Catalogue of Microorganisms (GCM) 10K type strain sequencing project: providing services to taxonomists for standard genome sequencing and annotation.</title>
        <authorList>
            <consortium name="The Broad Institute Genomics Platform"/>
            <consortium name="The Broad Institute Genome Sequencing Center for Infectious Disease"/>
            <person name="Wu L."/>
            <person name="Ma J."/>
        </authorList>
    </citation>
    <scope>NUCLEOTIDE SEQUENCE [LARGE SCALE GENOMIC DNA]</scope>
    <source>
        <strain evidence="6">CGMCC 1.15795</strain>
    </source>
</reference>
<dbReference type="InterPro" id="IPR008928">
    <property type="entry name" value="6-hairpin_glycosidase_sf"/>
</dbReference>
<name>A0ABW4QZW2_9BACT</name>
<dbReference type="SUPFAM" id="SSF48208">
    <property type="entry name" value="Six-hairpin glycosidases"/>
    <property type="match status" value="1"/>
</dbReference>
<comment type="caution">
    <text evidence="5">The sequence shown here is derived from an EMBL/GenBank/DDBJ whole genome shotgun (WGS) entry which is preliminary data.</text>
</comment>
<comment type="catalytic activity">
    <reaction evidence="1 4">
        <text>D-cellobiose = beta-D-glucosyl-(1-&gt;4)-D-mannopyranose</text>
        <dbReference type="Rhea" id="RHEA:23384"/>
        <dbReference type="ChEBI" id="CHEBI:17057"/>
        <dbReference type="ChEBI" id="CHEBI:47931"/>
        <dbReference type="EC" id="5.1.3.11"/>
    </reaction>
</comment>
<dbReference type="InterPro" id="IPR012341">
    <property type="entry name" value="6hp_glycosidase-like_sf"/>
</dbReference>